<evidence type="ECO:0000256" key="10">
    <source>
        <dbReference type="PROSITE-ProRule" id="PRU00958"/>
    </source>
</evidence>
<comment type="similarity">
    <text evidence="10">Belongs to the class I-like SAM-binding methyltransferase superfamily. Trm1 family.</text>
</comment>
<dbReference type="GO" id="GO:0160104">
    <property type="term" value="F:tRNA (guanine(26)-N2)-dimethyltransferase activity"/>
    <property type="evidence" value="ECO:0007669"/>
    <property type="project" value="UniProtKB-UniRule"/>
</dbReference>
<sequence length="540" mass="59028">MSKIITEGQARMLVADSAAGTESFYNPVQEFNRDLTVTFLREFAAERLAESEERADNGEPSAKKSRRQTKNSRGSQPLTILDALSASGLRAIRFAKEVPNVGLVTANDFSRDSVEHIKKNIAENQLDGKVVANLDDAKAVMMAHREPSKQFDVVDLDPYGTAAPFLDSAVQAVVDGGMLMVTCTDMAVLCGNTPEAAYLKYGSIPVKHRSCHEMALRILLRTIDSHANRYGRYIEPLASFSIDFYVRVFVKVHTSPSRAKESVTKVSNVLICTGCNAFELVPLVKTTPAGNNFKYTPAVFRSKLMSADDKCVHCEQSVHMGGPLYSAPIHNAEFVEKLLTKIRATPVAERLGTHARIEGMLSVVSEELPSSPLYYIMDDVFSLFKVNAQKSVACRSAIINAGFKVSGTHCNAKGVKTDAPITFLFAVAQQFAKDQKANPAVGQIGKILLRKLEESTEKYTVDFKSNAAAVPDSVRQKVVRYQQNYGKNWGPKQKAKGSVNALLTASKSTTTKKAEPEIAEINSTTENGEAGDVDVNMKEV</sequence>
<reference evidence="13" key="2">
    <citation type="submission" date="2020-10" db="UniProtKB">
        <authorList>
            <consortium name="WormBaseParasite"/>
        </authorList>
    </citation>
    <scope>IDENTIFICATION</scope>
</reference>
<keyword evidence="12" id="KW-1185">Reference proteome</keyword>
<dbReference type="PANTHER" id="PTHR10631">
    <property type="entry name" value="N 2 ,N 2 -DIMETHYLGUANOSINE TRNA METHYLTRANSFERASE"/>
    <property type="match status" value="1"/>
</dbReference>
<dbReference type="PROSITE" id="PS51626">
    <property type="entry name" value="SAM_MT_TRM1"/>
    <property type="match status" value="1"/>
</dbReference>
<evidence type="ECO:0000256" key="7">
    <source>
        <dbReference type="ARBA" id="ARBA00039099"/>
    </source>
</evidence>
<evidence type="ECO:0000256" key="9">
    <source>
        <dbReference type="ARBA" id="ARBA00074266"/>
    </source>
</evidence>
<feature type="region of interest" description="Disordered" evidence="11">
    <location>
        <begin position="507"/>
        <end position="540"/>
    </location>
</feature>
<evidence type="ECO:0000256" key="6">
    <source>
        <dbReference type="ARBA" id="ARBA00022884"/>
    </source>
</evidence>
<feature type="region of interest" description="Disordered" evidence="11">
    <location>
        <begin position="49"/>
        <end position="77"/>
    </location>
</feature>
<dbReference type="AlphaFoldDB" id="A0A7E4VZN3"/>
<organism evidence="12 13">
    <name type="scientific">Panagrellus redivivus</name>
    <name type="common">Microworm</name>
    <dbReference type="NCBI Taxonomy" id="6233"/>
    <lineage>
        <taxon>Eukaryota</taxon>
        <taxon>Metazoa</taxon>
        <taxon>Ecdysozoa</taxon>
        <taxon>Nematoda</taxon>
        <taxon>Chromadorea</taxon>
        <taxon>Rhabditida</taxon>
        <taxon>Tylenchina</taxon>
        <taxon>Panagrolaimomorpha</taxon>
        <taxon>Panagrolaimoidea</taxon>
        <taxon>Panagrolaimidae</taxon>
        <taxon>Panagrellus</taxon>
    </lineage>
</organism>
<accession>A0A7E4VZN3</accession>
<keyword evidence="1 10" id="KW-0820">tRNA-binding</keyword>
<keyword evidence="4 10" id="KW-0949">S-adenosyl-L-methionine</keyword>
<evidence type="ECO:0000256" key="8">
    <source>
        <dbReference type="ARBA" id="ARBA00051897"/>
    </source>
</evidence>
<proteinExistence type="inferred from homology"/>
<dbReference type="InterPro" id="IPR042296">
    <property type="entry name" value="tRNA_met_Trm1_C"/>
</dbReference>
<dbReference type="CDD" id="cd02440">
    <property type="entry name" value="AdoMet_MTases"/>
    <property type="match status" value="1"/>
</dbReference>
<dbReference type="Gene3D" id="3.40.50.150">
    <property type="entry name" value="Vaccinia Virus protein VP39"/>
    <property type="match status" value="1"/>
</dbReference>
<evidence type="ECO:0000313" key="13">
    <source>
        <dbReference type="WBParaSite" id="Pan_g4771.t1"/>
    </source>
</evidence>
<keyword evidence="2 10" id="KW-0489">Methyltransferase</keyword>
<dbReference type="PANTHER" id="PTHR10631:SF3">
    <property type="entry name" value="TRNA (GUANINE(26)-N(2))-DIMETHYLTRANSFERASE"/>
    <property type="match status" value="1"/>
</dbReference>
<keyword evidence="3 10" id="KW-0808">Transferase</keyword>
<dbReference type="Proteomes" id="UP000492821">
    <property type="component" value="Unassembled WGS sequence"/>
</dbReference>
<dbReference type="NCBIfam" id="TIGR00308">
    <property type="entry name" value="TRM1"/>
    <property type="match status" value="1"/>
</dbReference>
<dbReference type="Gene3D" id="3.30.56.70">
    <property type="entry name" value="N2,N2-dimethylguanosine tRNA methyltransferase, C-terminal domain"/>
    <property type="match status" value="1"/>
</dbReference>
<dbReference type="WBParaSite" id="Pan_g4771.t1">
    <property type="protein sequence ID" value="Pan_g4771.t1"/>
    <property type="gene ID" value="Pan_g4771"/>
</dbReference>
<evidence type="ECO:0000256" key="2">
    <source>
        <dbReference type="ARBA" id="ARBA00022603"/>
    </source>
</evidence>
<dbReference type="FunFam" id="3.40.50.150:FF:000051">
    <property type="entry name" value="tRNA (guanine(26)-N(2))-dimethyltransferase"/>
    <property type="match status" value="1"/>
</dbReference>
<dbReference type="FunFam" id="3.30.56.70:FF:000001">
    <property type="entry name" value="tRNA (guanine(26)-N(2))-dimethyltransferase"/>
    <property type="match status" value="1"/>
</dbReference>
<evidence type="ECO:0000313" key="12">
    <source>
        <dbReference type="Proteomes" id="UP000492821"/>
    </source>
</evidence>
<evidence type="ECO:0000256" key="5">
    <source>
        <dbReference type="ARBA" id="ARBA00022694"/>
    </source>
</evidence>
<dbReference type="GO" id="GO:0005634">
    <property type="term" value="C:nucleus"/>
    <property type="evidence" value="ECO:0007669"/>
    <property type="project" value="TreeGrafter"/>
</dbReference>
<evidence type="ECO:0000256" key="11">
    <source>
        <dbReference type="SAM" id="MobiDB-lite"/>
    </source>
</evidence>
<dbReference type="GO" id="GO:0000049">
    <property type="term" value="F:tRNA binding"/>
    <property type="evidence" value="ECO:0007669"/>
    <property type="project" value="UniProtKB-UniRule"/>
</dbReference>
<dbReference type="GO" id="GO:0002940">
    <property type="term" value="P:tRNA N2-guanine methylation"/>
    <property type="evidence" value="ECO:0007669"/>
    <property type="project" value="TreeGrafter"/>
</dbReference>
<evidence type="ECO:0000256" key="4">
    <source>
        <dbReference type="ARBA" id="ARBA00022691"/>
    </source>
</evidence>
<comment type="catalytic activity">
    <reaction evidence="8 10">
        <text>guanosine(26) in tRNA + 2 S-adenosyl-L-methionine = N(2)-dimethylguanosine(26) in tRNA + 2 S-adenosyl-L-homocysteine + 2 H(+)</text>
        <dbReference type="Rhea" id="RHEA:43140"/>
        <dbReference type="Rhea" id="RHEA-COMP:10359"/>
        <dbReference type="Rhea" id="RHEA-COMP:10360"/>
        <dbReference type="ChEBI" id="CHEBI:15378"/>
        <dbReference type="ChEBI" id="CHEBI:57856"/>
        <dbReference type="ChEBI" id="CHEBI:59789"/>
        <dbReference type="ChEBI" id="CHEBI:74269"/>
        <dbReference type="ChEBI" id="CHEBI:74513"/>
        <dbReference type="EC" id="2.1.1.216"/>
    </reaction>
</comment>
<dbReference type="InterPro" id="IPR002905">
    <property type="entry name" value="Trm1"/>
</dbReference>
<dbReference type="EC" id="2.1.1.216" evidence="7 10"/>
<name>A0A7E4VZN3_PANRE</name>
<evidence type="ECO:0000256" key="1">
    <source>
        <dbReference type="ARBA" id="ARBA00022555"/>
    </source>
</evidence>
<dbReference type="SUPFAM" id="SSF53335">
    <property type="entry name" value="S-adenosyl-L-methionine-dependent methyltransferases"/>
    <property type="match status" value="1"/>
</dbReference>
<evidence type="ECO:0000256" key="3">
    <source>
        <dbReference type="ARBA" id="ARBA00022679"/>
    </source>
</evidence>
<protein>
    <recommendedName>
        <fullName evidence="9 10">tRNA (guanine(26)-N(2))-dimethyltransferase</fullName>
        <ecNumber evidence="7 10">2.1.1.216</ecNumber>
    </recommendedName>
</protein>
<keyword evidence="6 10" id="KW-0694">RNA-binding</keyword>
<keyword evidence="5 10" id="KW-0819">tRNA processing</keyword>
<dbReference type="InterPro" id="IPR029063">
    <property type="entry name" value="SAM-dependent_MTases_sf"/>
</dbReference>
<dbReference type="Pfam" id="PF02005">
    <property type="entry name" value="TRM"/>
    <property type="match status" value="1"/>
</dbReference>
<reference evidence="12" key="1">
    <citation type="journal article" date="2013" name="Genetics">
        <title>The draft genome and transcriptome of Panagrellus redivivus are shaped by the harsh demands of a free-living lifestyle.</title>
        <authorList>
            <person name="Srinivasan J."/>
            <person name="Dillman A.R."/>
            <person name="Macchietto M.G."/>
            <person name="Heikkinen L."/>
            <person name="Lakso M."/>
            <person name="Fracchia K.M."/>
            <person name="Antoshechkin I."/>
            <person name="Mortazavi A."/>
            <person name="Wong G."/>
            <person name="Sternberg P.W."/>
        </authorList>
    </citation>
    <scope>NUCLEOTIDE SEQUENCE [LARGE SCALE GENOMIC DNA]</scope>
    <source>
        <strain evidence="12">MT8872</strain>
    </source>
</reference>